<dbReference type="Pfam" id="PF09376">
    <property type="entry name" value="NurA"/>
    <property type="match status" value="1"/>
</dbReference>
<accession>A0A7J4MYR7</accession>
<protein>
    <submittedName>
        <fullName evidence="2">DNA double-strand break repair nuclease NurA</fullName>
    </submittedName>
</protein>
<name>A0A7J4MYR7_METTF</name>
<organism evidence="2 3">
    <name type="scientific">Methanothermobacter thermautotrophicus</name>
    <name type="common">Methanobacterium thermoformicicum</name>
    <dbReference type="NCBI Taxonomy" id="145262"/>
    <lineage>
        <taxon>Archaea</taxon>
        <taxon>Methanobacteriati</taxon>
        <taxon>Methanobacteriota</taxon>
        <taxon>Methanomada group</taxon>
        <taxon>Methanobacteria</taxon>
        <taxon>Methanobacteriales</taxon>
        <taxon>Methanobacteriaceae</taxon>
        <taxon>Methanothermobacter</taxon>
    </lineage>
</organism>
<evidence type="ECO:0000313" key="3">
    <source>
        <dbReference type="Proteomes" id="UP000538031"/>
    </source>
</evidence>
<dbReference type="EMBL" id="DUHT01000088">
    <property type="protein sequence ID" value="HIH65502.1"/>
    <property type="molecule type" value="Genomic_DNA"/>
</dbReference>
<feature type="domain" description="NurA" evidence="1">
    <location>
        <begin position="57"/>
        <end position="334"/>
    </location>
</feature>
<dbReference type="RefSeq" id="WP_432703958.1">
    <property type="nucleotide sequence ID" value="NZ_CP194219.1"/>
</dbReference>
<reference evidence="3" key="1">
    <citation type="journal article" date="2020" name="bioRxiv">
        <title>A rank-normalized archaeal taxonomy based on genome phylogeny resolves widespread incomplete and uneven classifications.</title>
        <authorList>
            <person name="Rinke C."/>
            <person name="Chuvochina M."/>
            <person name="Mussig A.J."/>
            <person name="Chaumeil P.-A."/>
            <person name="Waite D.W."/>
            <person name="Whitman W.B."/>
            <person name="Parks D.H."/>
            <person name="Hugenholtz P."/>
        </authorList>
    </citation>
    <scope>NUCLEOTIDE SEQUENCE [LARGE SCALE GENOMIC DNA]</scope>
</reference>
<dbReference type="SMART" id="SM00933">
    <property type="entry name" value="NurA"/>
    <property type="match status" value="1"/>
</dbReference>
<gene>
    <name evidence="2" type="ORF">HA285_07930</name>
</gene>
<dbReference type="GeneID" id="301442223"/>
<evidence type="ECO:0000259" key="1">
    <source>
        <dbReference type="SMART" id="SM00933"/>
    </source>
</evidence>
<dbReference type="InterPro" id="IPR018977">
    <property type="entry name" value="NurA_domain"/>
</dbReference>
<proteinExistence type="predicted"/>
<comment type="caution">
    <text evidence="2">The sequence shown here is derived from an EMBL/GenBank/DDBJ whole genome shotgun (WGS) entry which is preliminary data.</text>
</comment>
<sequence length="370" mass="43090">MVFETEIEGFITAIQRERFVEIENLRKIFKEMKKDIATNKEDLTCDIDRPDKECLKSNVVAVDGSSYQEQYDSISINIATAYIYSNNEGKEKYLPNIKIVPPYYASLINSVDMKTLEYKIVLDLLKDGIIERPDLILLDGSMCFPDEALSYHLENVPLMRKSYEEHKSTVNEFYELILKKDIPTVAISKDPTANRYFVSLYKSTRSPSPNDEIDSLGSLGSNLMKNIGKKGMYNFISENSFIKKLMRDDSFKRTKYLEITRALRNEIPAEMLRGEICGFYMKTVREQRPFFVEIPSKFMGRVDEITRILSAFSYYSLRPGYPFPLYAAHKKVELKKKYCRNIATILRNIASKEFKGDYTLIFEEKFHDRL</sequence>
<evidence type="ECO:0000313" key="2">
    <source>
        <dbReference type="EMBL" id="HIH65502.1"/>
    </source>
</evidence>
<dbReference type="Proteomes" id="UP000538031">
    <property type="component" value="Unassembled WGS sequence"/>
</dbReference>
<dbReference type="AlphaFoldDB" id="A0A7J4MYR7"/>